<feature type="active site" evidence="9 10">
    <location>
        <position position="141"/>
    </location>
</feature>
<evidence type="ECO:0000256" key="3">
    <source>
        <dbReference type="ARBA" id="ARBA00004496"/>
    </source>
</evidence>
<comment type="subunit">
    <text evidence="9">Homotetramer.</text>
</comment>
<dbReference type="PIRSF" id="PIRSF015592">
    <property type="entry name" value="Prld-crbxl_pptds"/>
    <property type="match status" value="1"/>
</dbReference>
<keyword evidence="7 9" id="KW-0378">Hydrolase</keyword>
<feature type="active site" evidence="9">
    <location>
        <position position="165"/>
    </location>
</feature>
<dbReference type="PROSITE" id="PS01334">
    <property type="entry name" value="PYRASE_CYS"/>
    <property type="match status" value="1"/>
</dbReference>
<reference evidence="12" key="2">
    <citation type="journal article" date="2018" name="BMC Genomics">
        <title>Whole genome sequencing and function prediction of 133 gut anaerobes isolated from chicken caecum in pure cultures.</title>
        <authorList>
            <person name="Medvecky M."/>
            <person name="Cejkova D."/>
            <person name="Polansky O."/>
            <person name="Karasova D."/>
            <person name="Kubasova T."/>
            <person name="Cizek A."/>
            <person name="Rychlik I."/>
        </authorList>
    </citation>
    <scope>NUCLEOTIDE SEQUENCE</scope>
    <source>
        <strain evidence="12">An178</strain>
    </source>
</reference>
<dbReference type="AlphaFoldDB" id="A0A1Y4LWI4"/>
<keyword evidence="5 9" id="KW-0963">Cytoplasm</keyword>
<comment type="function">
    <text evidence="2 9">Removes 5-oxoproline from various penultimate amino acid residues except L-proline.</text>
</comment>
<dbReference type="PANTHER" id="PTHR23402">
    <property type="entry name" value="PROTEASE FAMILY C15 PYROGLUTAMYL-PEPTIDASE I-RELATED"/>
    <property type="match status" value="1"/>
</dbReference>
<dbReference type="GO" id="GO:0006508">
    <property type="term" value="P:proteolysis"/>
    <property type="evidence" value="ECO:0007669"/>
    <property type="project" value="UniProtKB-KW"/>
</dbReference>
<protein>
    <recommendedName>
        <fullName evidence="9">Pyrrolidone-carboxylate peptidase</fullName>
        <ecNumber evidence="9">3.4.19.3</ecNumber>
    </recommendedName>
    <alternativeName>
        <fullName evidence="9">5-oxoprolyl-peptidase</fullName>
    </alternativeName>
    <alternativeName>
        <fullName evidence="9">Pyroglutamyl-peptidase I</fullName>
        <shortName evidence="9">PGP-I</shortName>
        <shortName evidence="9">Pyrase</shortName>
    </alternativeName>
</protein>
<dbReference type="InterPro" id="IPR000816">
    <property type="entry name" value="Peptidase_C15"/>
</dbReference>
<evidence type="ECO:0000256" key="2">
    <source>
        <dbReference type="ARBA" id="ARBA00002280"/>
    </source>
</evidence>
<organism evidence="12 13">
    <name type="scientific">Faecalitalea cylindroides</name>
    <dbReference type="NCBI Taxonomy" id="39483"/>
    <lineage>
        <taxon>Bacteria</taxon>
        <taxon>Bacillati</taxon>
        <taxon>Bacillota</taxon>
        <taxon>Erysipelotrichia</taxon>
        <taxon>Erysipelotrichales</taxon>
        <taxon>Erysipelotrichaceae</taxon>
        <taxon>Faecalitalea</taxon>
    </lineage>
</organism>
<dbReference type="InterPro" id="IPR016125">
    <property type="entry name" value="Peptidase_C15-like"/>
</dbReference>
<dbReference type="PRINTS" id="PR00706">
    <property type="entry name" value="PYROGLUPTASE"/>
</dbReference>
<dbReference type="InterPro" id="IPR036440">
    <property type="entry name" value="Peptidase_C15-like_sf"/>
</dbReference>
<evidence type="ECO:0000256" key="4">
    <source>
        <dbReference type="ARBA" id="ARBA00006641"/>
    </source>
</evidence>
<evidence type="ECO:0000256" key="10">
    <source>
        <dbReference type="PROSITE-ProRule" id="PRU10077"/>
    </source>
</evidence>
<dbReference type="GO" id="GO:0005829">
    <property type="term" value="C:cytosol"/>
    <property type="evidence" value="ECO:0007669"/>
    <property type="project" value="InterPro"/>
</dbReference>
<dbReference type="GO" id="GO:0016920">
    <property type="term" value="F:pyroglutamyl-peptidase activity"/>
    <property type="evidence" value="ECO:0007669"/>
    <property type="project" value="UniProtKB-UniRule"/>
</dbReference>
<comment type="similarity">
    <text evidence="4 9">Belongs to the peptidase C15 family.</text>
</comment>
<feature type="active site" evidence="9">
    <location>
        <position position="78"/>
    </location>
</feature>
<dbReference type="HAMAP" id="MF_00417">
    <property type="entry name" value="Pyrrolid_peptidase"/>
    <property type="match status" value="1"/>
</dbReference>
<evidence type="ECO:0000313" key="11">
    <source>
        <dbReference type="EMBL" id="MDC0827498.1"/>
    </source>
</evidence>
<reference evidence="13" key="1">
    <citation type="submission" date="2017-04" db="EMBL/GenBank/DDBJ databases">
        <title>Function of individual gut microbiota members based on whole genome sequencing of pure cultures obtained from chicken caecum.</title>
        <authorList>
            <person name="Medvecky M."/>
            <person name="Cejkova D."/>
            <person name="Polansky O."/>
            <person name="Karasova D."/>
            <person name="Kubasova T."/>
            <person name="Cizek A."/>
            <person name="Rychlik I."/>
        </authorList>
    </citation>
    <scope>NUCLEOTIDE SEQUENCE [LARGE SCALE GENOMIC DNA]</scope>
    <source>
        <strain evidence="13">An178</strain>
    </source>
</reference>
<keyword evidence="6 9" id="KW-0645">Protease</keyword>
<comment type="catalytic activity">
    <reaction evidence="1 9 10">
        <text>Release of an N-terminal pyroglutamyl group from a polypeptide, the second amino acid generally not being Pro.</text>
        <dbReference type="EC" id="3.4.19.3"/>
    </reaction>
</comment>
<comment type="caution">
    <text evidence="12">The sequence shown here is derived from an EMBL/GenBank/DDBJ whole genome shotgun (WGS) entry which is preliminary data.</text>
</comment>
<evidence type="ECO:0000313" key="12">
    <source>
        <dbReference type="EMBL" id="OUP60967.1"/>
    </source>
</evidence>
<dbReference type="Gene3D" id="3.40.630.20">
    <property type="entry name" value="Peptidase C15, pyroglutamyl peptidase I-like"/>
    <property type="match status" value="1"/>
</dbReference>
<comment type="subcellular location">
    <subcellularLocation>
        <location evidence="3 9">Cytoplasm</location>
    </subcellularLocation>
</comment>
<dbReference type="NCBIfam" id="TIGR00504">
    <property type="entry name" value="pyro_pdase"/>
    <property type="match status" value="1"/>
</dbReference>
<evidence type="ECO:0000256" key="1">
    <source>
        <dbReference type="ARBA" id="ARBA00001770"/>
    </source>
</evidence>
<evidence type="ECO:0000256" key="9">
    <source>
        <dbReference type="HAMAP-Rule" id="MF_00417"/>
    </source>
</evidence>
<dbReference type="EMBL" id="NFKM01000008">
    <property type="protein sequence ID" value="OUP60967.1"/>
    <property type="molecule type" value="Genomic_DNA"/>
</dbReference>
<evidence type="ECO:0000256" key="8">
    <source>
        <dbReference type="ARBA" id="ARBA00022807"/>
    </source>
</evidence>
<sequence>MKILVTGFDPFGGEKINPAFEAVKLIPDCIEGAEIIKLEVPTVFKKGPQATIDAIEKYHPDYVFCIGQAGGRSQITPEFVGINYAQARIPDNDGDQPFNQPLVEGGPTAYFTQLPVYAMVEKMKENGIPASVSYTAGTYVCNAMLYCVLHALNTKYPNIKGGFMHVPYATSQTVNQPAGTPGMNLNDIARGIELSIEAIIENPTDIMAQGGTTH</sequence>
<accession>A0A1Y4LWI4</accession>
<dbReference type="CDD" id="cd00501">
    <property type="entry name" value="Peptidase_C15"/>
    <property type="match status" value="1"/>
</dbReference>
<dbReference type="RefSeq" id="WP_022355613.1">
    <property type="nucleotide sequence ID" value="NZ_DBFJFJ010000050.1"/>
</dbReference>
<evidence type="ECO:0000313" key="13">
    <source>
        <dbReference type="Proteomes" id="UP000195447"/>
    </source>
</evidence>
<reference evidence="11" key="3">
    <citation type="submission" date="2023-01" db="EMBL/GenBank/DDBJ databases">
        <title>Human gut microbiome strain richness.</title>
        <authorList>
            <person name="Chen-Liaw A."/>
        </authorList>
    </citation>
    <scope>NUCLEOTIDE SEQUENCE</scope>
    <source>
        <strain evidence="11">D55st1_G4_D55t1_190419</strain>
    </source>
</reference>
<gene>
    <name evidence="9 11" type="primary">pcp</name>
    <name evidence="12" type="ORF">B5F14_05295</name>
    <name evidence="11" type="ORF">POG00_02105</name>
</gene>
<dbReference type="NCBIfam" id="NF009676">
    <property type="entry name" value="PRK13197.1"/>
    <property type="match status" value="1"/>
</dbReference>
<dbReference type="SUPFAM" id="SSF53182">
    <property type="entry name" value="Pyrrolidone carboxyl peptidase (pyroglutamate aminopeptidase)"/>
    <property type="match status" value="1"/>
</dbReference>
<keyword evidence="13" id="KW-1185">Reference proteome</keyword>
<dbReference type="InterPro" id="IPR029762">
    <property type="entry name" value="PGP-I_bact-type"/>
</dbReference>
<dbReference type="FunFam" id="3.40.630.20:FF:000001">
    <property type="entry name" value="Pyrrolidone-carboxylate peptidase"/>
    <property type="match status" value="1"/>
</dbReference>
<name>A0A1Y4LWI4_9FIRM</name>
<dbReference type="Proteomes" id="UP000195447">
    <property type="component" value="Unassembled WGS sequence"/>
</dbReference>
<evidence type="ECO:0000256" key="5">
    <source>
        <dbReference type="ARBA" id="ARBA00022490"/>
    </source>
</evidence>
<dbReference type="EC" id="3.4.19.3" evidence="9"/>
<dbReference type="EMBL" id="JAQNCK010000004">
    <property type="protein sequence ID" value="MDC0827498.1"/>
    <property type="molecule type" value="Genomic_DNA"/>
</dbReference>
<dbReference type="Proteomes" id="UP001220658">
    <property type="component" value="Unassembled WGS sequence"/>
</dbReference>
<keyword evidence="8 9" id="KW-0788">Thiol protease</keyword>
<evidence type="ECO:0000256" key="6">
    <source>
        <dbReference type="ARBA" id="ARBA00022670"/>
    </source>
</evidence>
<evidence type="ECO:0000256" key="7">
    <source>
        <dbReference type="ARBA" id="ARBA00022801"/>
    </source>
</evidence>
<dbReference type="PANTHER" id="PTHR23402:SF1">
    <property type="entry name" value="PYROGLUTAMYL-PEPTIDASE I"/>
    <property type="match status" value="1"/>
</dbReference>
<dbReference type="Pfam" id="PF01470">
    <property type="entry name" value="Peptidase_C15"/>
    <property type="match status" value="1"/>
</dbReference>
<proteinExistence type="inferred from homology"/>
<dbReference type="InterPro" id="IPR033694">
    <property type="entry name" value="PGPEP1_Cys_AS"/>
</dbReference>